<protein>
    <submittedName>
        <fullName evidence="1">Uncharacterized protein</fullName>
    </submittedName>
</protein>
<name>A0A1E5R9A5_9ASCO</name>
<gene>
    <name evidence="1" type="ORF">AWRI3578_g3070</name>
</gene>
<dbReference type="Proteomes" id="UP000095605">
    <property type="component" value="Unassembled WGS sequence"/>
</dbReference>
<evidence type="ECO:0000313" key="2">
    <source>
        <dbReference type="Proteomes" id="UP000095605"/>
    </source>
</evidence>
<reference evidence="2" key="1">
    <citation type="journal article" date="2016" name="Genome Announc.">
        <title>Genome sequences of three species of Hanseniaspora isolated from spontaneous wine fermentations.</title>
        <authorList>
            <person name="Sternes P.R."/>
            <person name="Lee D."/>
            <person name="Kutyna D.R."/>
            <person name="Borneman A.R."/>
        </authorList>
    </citation>
    <scope>NUCLEOTIDE SEQUENCE [LARGE SCALE GENOMIC DNA]</scope>
    <source>
        <strain evidence="2">AWRI3578</strain>
    </source>
</reference>
<proteinExistence type="predicted"/>
<accession>A0A1E5R9A5</accession>
<organism evidence="1 2">
    <name type="scientific">Hanseniaspora opuntiae</name>
    <dbReference type="NCBI Taxonomy" id="211096"/>
    <lineage>
        <taxon>Eukaryota</taxon>
        <taxon>Fungi</taxon>
        <taxon>Dikarya</taxon>
        <taxon>Ascomycota</taxon>
        <taxon>Saccharomycotina</taxon>
        <taxon>Saccharomycetes</taxon>
        <taxon>Saccharomycodales</taxon>
        <taxon>Saccharomycodaceae</taxon>
        <taxon>Hanseniaspora</taxon>
    </lineage>
</organism>
<dbReference type="AlphaFoldDB" id="A0A1E5R9A5"/>
<sequence length="176" mass="20594">MQLDRSALSDLRTVFNEFGMHIIPEDKLAYYQSDISNVLWKLRNYKHPDILVNEFSRTITLHDTSNMSTDIFFYSGDQQKLNEKIALKNREISHIQTQHIGVIQLLIKERQDRLAEIRFADAVSISDEVNALYSEVQNLNKYLTAYQYKTVEKEIEVKDLEYISAELLAMEMNSIL</sequence>
<dbReference type="EMBL" id="LPNL01000007">
    <property type="protein sequence ID" value="OEJ83474.1"/>
    <property type="molecule type" value="Genomic_DNA"/>
</dbReference>
<keyword evidence="2" id="KW-1185">Reference proteome</keyword>
<dbReference type="OrthoDB" id="3970808at2759"/>
<comment type="caution">
    <text evidence="1">The sequence shown here is derived from an EMBL/GenBank/DDBJ whole genome shotgun (WGS) entry which is preliminary data.</text>
</comment>
<evidence type="ECO:0000313" key="1">
    <source>
        <dbReference type="EMBL" id="OEJ83474.1"/>
    </source>
</evidence>